<comment type="similarity">
    <text evidence="7">Belongs to the glycosyltransferase 87 family.</text>
</comment>
<evidence type="ECO:0000313" key="9">
    <source>
        <dbReference type="EMBL" id="MFC5942982.1"/>
    </source>
</evidence>
<dbReference type="Pfam" id="PF09594">
    <property type="entry name" value="GT87"/>
    <property type="match status" value="1"/>
</dbReference>
<comment type="subcellular location">
    <subcellularLocation>
        <location evidence="1">Cell membrane</location>
        <topology evidence="1">Multi-pass membrane protein</topology>
    </subcellularLocation>
</comment>
<keyword evidence="6 8" id="KW-0472">Membrane</keyword>
<keyword evidence="3" id="KW-0808">Transferase</keyword>
<feature type="transmembrane region" description="Helical" evidence="8">
    <location>
        <begin position="297"/>
        <end position="315"/>
    </location>
</feature>
<feature type="transmembrane region" description="Helical" evidence="8">
    <location>
        <begin position="197"/>
        <end position="227"/>
    </location>
</feature>
<evidence type="ECO:0000256" key="1">
    <source>
        <dbReference type="ARBA" id="ARBA00004651"/>
    </source>
</evidence>
<accession>A0ABW1HND3</accession>
<evidence type="ECO:0000313" key="10">
    <source>
        <dbReference type="Proteomes" id="UP001596207"/>
    </source>
</evidence>
<evidence type="ECO:0000256" key="5">
    <source>
        <dbReference type="ARBA" id="ARBA00022989"/>
    </source>
</evidence>
<keyword evidence="4 8" id="KW-0812">Transmembrane</keyword>
<feature type="transmembrane region" description="Helical" evidence="8">
    <location>
        <begin position="233"/>
        <end position="252"/>
    </location>
</feature>
<feature type="transmembrane region" description="Helical" evidence="8">
    <location>
        <begin position="440"/>
        <end position="458"/>
    </location>
</feature>
<keyword evidence="2" id="KW-1003">Cell membrane</keyword>
<feature type="transmembrane region" description="Helical" evidence="8">
    <location>
        <begin position="26"/>
        <end position="47"/>
    </location>
</feature>
<feature type="transmembrane region" description="Helical" evidence="8">
    <location>
        <begin position="132"/>
        <end position="150"/>
    </location>
</feature>
<name>A0ABW1HND3_9ACTN</name>
<sequence length="481" mass="51636">MPATVGRRMDRLAPVRRATRGVDRRTAVRAGVIATVAYAAWLAIGAFGRPYNFFDMKIYHGAVVWWANGNELYEFIAPSTTLGFTYPPFGALVMLPMALVPVEVAGWLNALASIGALALVLAGLLRPIVDRLGWPLWYTVGIATPMAIAIEPGRETLGYGQVNLLLFALIMADLIGLRWRARRGTRFDDAVGPLRRFVFSGAWAGVGIGLATAVKLTPALFVVYLVITRQWRAAATAVGTTIGVTLAGFALVGTESRAYFGGVLWQTERVGAADMTPNQSLAGLLARLYDSIETPGLLWLSFSVLVLALGLSRAVSARADGDELTAFTLIGLTANVVSPISWSHHLVWVIPAVIVLADAALRRREASRGVAQRPGQASSYGGLPGVNGLRPPIWYPTLTGLRHGVAAVGLYLLFLISPIWPYEHQLPEVSHYQDGLFGALMENSLAVALIVLVAALPWRPGAEPAFYADRFGRAASAVRGS</sequence>
<dbReference type="RefSeq" id="WP_353900111.1">
    <property type="nucleotide sequence ID" value="NZ_CP158970.1"/>
</dbReference>
<reference evidence="10" key="1">
    <citation type="journal article" date="2019" name="Int. J. Syst. Evol. Microbiol.">
        <title>The Global Catalogue of Microorganisms (GCM) 10K type strain sequencing project: providing services to taxonomists for standard genome sequencing and annotation.</title>
        <authorList>
            <consortium name="The Broad Institute Genomics Platform"/>
            <consortium name="The Broad Institute Genome Sequencing Center for Infectious Disease"/>
            <person name="Wu L."/>
            <person name="Ma J."/>
        </authorList>
    </citation>
    <scope>NUCLEOTIDE SEQUENCE [LARGE SCALE GENOMIC DNA]</scope>
    <source>
        <strain evidence="10">CGMCC 4.7173</strain>
    </source>
</reference>
<proteinExistence type="inferred from homology"/>
<dbReference type="InterPro" id="IPR018584">
    <property type="entry name" value="GT87"/>
</dbReference>
<evidence type="ECO:0000256" key="7">
    <source>
        <dbReference type="ARBA" id="ARBA00024033"/>
    </source>
</evidence>
<keyword evidence="10" id="KW-1185">Reference proteome</keyword>
<feature type="transmembrane region" description="Helical" evidence="8">
    <location>
        <begin position="400"/>
        <end position="420"/>
    </location>
</feature>
<gene>
    <name evidence="9" type="ORF">ACFPZ4_16045</name>
</gene>
<keyword evidence="5 8" id="KW-1133">Transmembrane helix</keyword>
<dbReference type="Proteomes" id="UP001596207">
    <property type="component" value="Unassembled WGS sequence"/>
</dbReference>
<organism evidence="9 10">
    <name type="scientific">Micromonospora harpali</name>
    <dbReference type="NCBI Taxonomy" id="1490225"/>
    <lineage>
        <taxon>Bacteria</taxon>
        <taxon>Bacillati</taxon>
        <taxon>Actinomycetota</taxon>
        <taxon>Actinomycetes</taxon>
        <taxon>Micromonosporales</taxon>
        <taxon>Micromonosporaceae</taxon>
        <taxon>Micromonospora</taxon>
    </lineage>
</organism>
<evidence type="ECO:0000256" key="3">
    <source>
        <dbReference type="ARBA" id="ARBA00022679"/>
    </source>
</evidence>
<protein>
    <submittedName>
        <fullName evidence="9">Glycosyltransferase 87 family protein</fullName>
    </submittedName>
</protein>
<feature type="transmembrane region" description="Helical" evidence="8">
    <location>
        <begin position="156"/>
        <end position="176"/>
    </location>
</feature>
<dbReference type="EMBL" id="JBHSQQ010000087">
    <property type="protein sequence ID" value="MFC5942982.1"/>
    <property type="molecule type" value="Genomic_DNA"/>
</dbReference>
<feature type="transmembrane region" description="Helical" evidence="8">
    <location>
        <begin position="104"/>
        <end position="125"/>
    </location>
</feature>
<evidence type="ECO:0000256" key="6">
    <source>
        <dbReference type="ARBA" id="ARBA00023136"/>
    </source>
</evidence>
<comment type="caution">
    <text evidence="9">The sequence shown here is derived from an EMBL/GenBank/DDBJ whole genome shotgun (WGS) entry which is preliminary data.</text>
</comment>
<evidence type="ECO:0000256" key="8">
    <source>
        <dbReference type="SAM" id="Phobius"/>
    </source>
</evidence>
<evidence type="ECO:0000256" key="4">
    <source>
        <dbReference type="ARBA" id="ARBA00022692"/>
    </source>
</evidence>
<evidence type="ECO:0000256" key="2">
    <source>
        <dbReference type="ARBA" id="ARBA00022475"/>
    </source>
</evidence>